<feature type="non-terminal residue" evidence="1">
    <location>
        <position position="1"/>
    </location>
</feature>
<dbReference type="AlphaFoldDB" id="A0A0A9VVS8"/>
<gene>
    <name evidence="1" type="ORF">CM83_10046</name>
</gene>
<protein>
    <submittedName>
        <fullName evidence="1">Putative beta-galactosidase 10</fullName>
    </submittedName>
</protein>
<reference evidence="1" key="2">
    <citation type="submission" date="2014-07" db="EMBL/GenBank/DDBJ databases">
        <authorList>
            <person name="Hull J."/>
        </authorList>
    </citation>
    <scope>NUCLEOTIDE SEQUENCE</scope>
</reference>
<reference evidence="1" key="1">
    <citation type="journal article" date="2014" name="PLoS ONE">
        <title>Transcriptome-Based Identification of ABC Transporters in the Western Tarnished Plant Bug Lygus hesperus.</title>
        <authorList>
            <person name="Hull J.J."/>
            <person name="Chaney K."/>
            <person name="Geib S.M."/>
            <person name="Fabrick J.A."/>
            <person name="Brent C.S."/>
            <person name="Walsh D."/>
            <person name="Lavine L.C."/>
        </authorList>
    </citation>
    <scope>NUCLEOTIDE SEQUENCE</scope>
</reference>
<accession>A0A0A9VVS8</accession>
<proteinExistence type="predicted"/>
<organism evidence="1">
    <name type="scientific">Lygus hesperus</name>
    <name type="common">Western plant bug</name>
    <dbReference type="NCBI Taxonomy" id="30085"/>
    <lineage>
        <taxon>Eukaryota</taxon>
        <taxon>Metazoa</taxon>
        <taxon>Ecdysozoa</taxon>
        <taxon>Arthropoda</taxon>
        <taxon>Hexapoda</taxon>
        <taxon>Insecta</taxon>
        <taxon>Pterygota</taxon>
        <taxon>Neoptera</taxon>
        <taxon>Paraneoptera</taxon>
        <taxon>Hemiptera</taxon>
        <taxon>Heteroptera</taxon>
        <taxon>Panheteroptera</taxon>
        <taxon>Cimicomorpha</taxon>
        <taxon>Miridae</taxon>
        <taxon>Mirini</taxon>
        <taxon>Lygus</taxon>
    </lineage>
</organism>
<evidence type="ECO:0000313" key="1">
    <source>
        <dbReference type="EMBL" id="JAF99300.1"/>
    </source>
</evidence>
<sequence>ARSLETVAEGPAHTAERVCGGAATPSEHLGHREQGEPCVRCCVLGVGEHEQRVYAVPVDMLPTPPPTGLCPGSDGGGKNAGKLCEGESEGGTAVPVCDWRLGSDIRRLSEHLQHRTSLPRGSLRGQRPGCVRAVPGVCAFTAVWDDAAH</sequence>
<name>A0A0A9VVS8_LYGHE</name>
<dbReference type="EMBL" id="GBHO01044303">
    <property type="protein sequence ID" value="JAF99300.1"/>
    <property type="molecule type" value="Transcribed_RNA"/>
</dbReference>